<evidence type="ECO:0000256" key="6">
    <source>
        <dbReference type="ARBA" id="ARBA00023180"/>
    </source>
</evidence>
<dbReference type="GO" id="GO:0004620">
    <property type="term" value="F:phospholipase activity"/>
    <property type="evidence" value="ECO:0007669"/>
    <property type="project" value="InterPro"/>
</dbReference>
<evidence type="ECO:0000256" key="1">
    <source>
        <dbReference type="ARBA" id="ARBA00007835"/>
    </source>
</evidence>
<dbReference type="OMA" id="PEATVNW"/>
<keyword evidence="6" id="KW-0325">Glycoprotein</keyword>
<protein>
    <recommendedName>
        <fullName evidence="7">Phospholipase B-like</fullName>
        <ecNumber evidence="7">3.1.1.-</ecNumber>
    </recommendedName>
</protein>
<evidence type="ECO:0000256" key="3">
    <source>
        <dbReference type="ARBA" id="ARBA00022801"/>
    </source>
</evidence>
<gene>
    <name evidence="8" type="ORF">CAOG_004703</name>
</gene>
<proteinExistence type="inferred from homology"/>
<keyword evidence="2 7" id="KW-0732">Signal</keyword>
<dbReference type="EMBL" id="KE346366">
    <property type="protein sequence ID" value="KJE93997.1"/>
    <property type="molecule type" value="Genomic_DNA"/>
</dbReference>
<dbReference type="RefSeq" id="XP_004347450.1">
    <property type="nucleotide sequence ID" value="XM_004347400.2"/>
</dbReference>
<keyword evidence="5 7" id="KW-0443">Lipid metabolism</keyword>
<keyword evidence="4 7" id="KW-0442">Lipid degradation</keyword>
<dbReference type="Proteomes" id="UP000008743">
    <property type="component" value="Unassembled WGS sequence"/>
</dbReference>
<dbReference type="Gene3D" id="3.60.60.30">
    <property type="match status" value="1"/>
</dbReference>
<dbReference type="GO" id="GO:0009395">
    <property type="term" value="P:phospholipid catabolic process"/>
    <property type="evidence" value="ECO:0007669"/>
    <property type="project" value="TreeGrafter"/>
</dbReference>
<dbReference type="eggNOG" id="KOG3774">
    <property type="taxonomic scope" value="Eukaryota"/>
</dbReference>
<keyword evidence="3 7" id="KW-0378">Hydrolase</keyword>
<dbReference type="InParanoid" id="A0A0D2VSE2"/>
<accession>A0A0D2VSE2</accession>
<evidence type="ECO:0000313" key="9">
    <source>
        <dbReference type="Proteomes" id="UP000008743"/>
    </source>
</evidence>
<organism evidence="8 9">
    <name type="scientific">Capsaspora owczarzaki (strain ATCC 30864)</name>
    <dbReference type="NCBI Taxonomy" id="595528"/>
    <lineage>
        <taxon>Eukaryota</taxon>
        <taxon>Filasterea</taxon>
        <taxon>Capsaspora</taxon>
    </lineage>
</organism>
<evidence type="ECO:0000313" key="8">
    <source>
        <dbReference type="EMBL" id="KJE93997.1"/>
    </source>
</evidence>
<feature type="signal peptide" evidence="7">
    <location>
        <begin position="1"/>
        <end position="33"/>
    </location>
</feature>
<name>A0A0D2VSE2_CAPO3</name>
<evidence type="ECO:0000256" key="4">
    <source>
        <dbReference type="ARBA" id="ARBA00022963"/>
    </source>
</evidence>
<dbReference type="GO" id="GO:0005576">
    <property type="term" value="C:extracellular region"/>
    <property type="evidence" value="ECO:0007669"/>
    <property type="project" value="TreeGrafter"/>
</dbReference>
<dbReference type="STRING" id="595528.A0A0D2VSE2"/>
<feature type="chain" id="PRO_5011329632" description="Phospholipase B-like" evidence="7">
    <location>
        <begin position="34"/>
        <end position="574"/>
    </location>
</feature>
<evidence type="ECO:0000256" key="2">
    <source>
        <dbReference type="ARBA" id="ARBA00022729"/>
    </source>
</evidence>
<evidence type="ECO:0000256" key="7">
    <source>
        <dbReference type="RuleBase" id="RU364138"/>
    </source>
</evidence>
<dbReference type="PhylomeDB" id="A0A0D2VSE2"/>
<dbReference type="PROSITE" id="PS51257">
    <property type="entry name" value="PROKAR_LIPOPROTEIN"/>
    <property type="match status" value="1"/>
</dbReference>
<dbReference type="PANTHER" id="PTHR12370:SF3">
    <property type="entry name" value="PHOSPHOLIPASE B-LIKE 2-RELATED"/>
    <property type="match status" value="1"/>
</dbReference>
<evidence type="ECO:0000256" key="5">
    <source>
        <dbReference type="ARBA" id="ARBA00023098"/>
    </source>
</evidence>
<reference evidence="9" key="1">
    <citation type="submission" date="2011-02" db="EMBL/GenBank/DDBJ databases">
        <title>The Genome Sequence of Capsaspora owczarzaki ATCC 30864.</title>
        <authorList>
            <person name="Russ C."/>
            <person name="Cuomo C."/>
            <person name="Burger G."/>
            <person name="Gray M.W."/>
            <person name="Holland P.W.H."/>
            <person name="King N."/>
            <person name="Lang F.B.F."/>
            <person name="Roger A.J."/>
            <person name="Ruiz-Trillo I."/>
            <person name="Young S.K."/>
            <person name="Zeng Q."/>
            <person name="Gargeya S."/>
            <person name="Alvarado L."/>
            <person name="Berlin A."/>
            <person name="Chapman S.B."/>
            <person name="Chen Z."/>
            <person name="Freedman E."/>
            <person name="Gellesch M."/>
            <person name="Goldberg J."/>
            <person name="Griggs A."/>
            <person name="Gujja S."/>
            <person name="Heilman E."/>
            <person name="Heiman D."/>
            <person name="Howarth C."/>
            <person name="Mehta T."/>
            <person name="Neiman D."/>
            <person name="Pearson M."/>
            <person name="Roberts A."/>
            <person name="Saif S."/>
            <person name="Shea T."/>
            <person name="Shenoy N."/>
            <person name="Sisk P."/>
            <person name="Stolte C."/>
            <person name="Sykes S."/>
            <person name="White J."/>
            <person name="Yandava C."/>
            <person name="Haas B."/>
            <person name="Nusbaum C."/>
            <person name="Birren B."/>
        </authorList>
    </citation>
    <scope>NUCLEOTIDE SEQUENCE</scope>
    <source>
        <strain evidence="9">ATCC 30864</strain>
    </source>
</reference>
<dbReference type="EC" id="3.1.1.-" evidence="7"/>
<dbReference type="InterPro" id="IPR007000">
    <property type="entry name" value="PLipase_B-like"/>
</dbReference>
<sequence length="574" mass="64256">MVGSRSGRFSLLVATAAAALAVACSWQSQGVSAAGFNYTEATVYYNAAQDAFTLTVGVLDLKNGIVAATFNDSMNIDGWGTLRIEQTDRLVNHDSLKAFGTGFIEGALTADRIWQAHVNLNARWGFNDTAGYPPYLIEFFEEQYGFMRNSTQQNATDPYWQYLSLLMDQFDGLGHGYNMYADSDKRLTPLQLYIMNSAGDMEDLVGGLLVKQGLPYYLGMTRDRMVAVGMDPDNPQPPAEDAFPWDKIMQDCSVLIKVLPGFEELLMAHATWRDFGQLIRLYKFYDFTYDMAGLQSTTLSFSSSPSFLSSKDDFYVLDSGMVVMETTNSILDQTLYQKLSPQTVLCWQRVMASNALAGTPQHWTEIFARYNSGTYNNQWQVVQMGNFEQFFELPPGTFWIIEQIPGTTAAQDVTGFLNQNGYWPSYNIPYSPMIYNLSGYPAYFAKYGNQFSYTENPRATIFRRDHNNVVDLESMQTIMRYNEYQTDPLSLGDPANAIASRYDLRPSGGSAFGAIDGKITSVELALEYLGCIAINGPTAQTQPPFSWSTSPFAANTTHLGHPDTFDFPWVLMLI</sequence>
<dbReference type="OrthoDB" id="419508at2759"/>
<comment type="function">
    <text evidence="7">Putative phospholipase.</text>
</comment>
<dbReference type="PANTHER" id="PTHR12370">
    <property type="entry name" value="PHOSPHOLIPASE B-RELATED"/>
    <property type="match status" value="1"/>
</dbReference>
<keyword evidence="9" id="KW-1185">Reference proteome</keyword>
<comment type="similarity">
    <text evidence="1 7">Belongs to the phospholipase B-like family.</text>
</comment>
<dbReference type="Pfam" id="PF04916">
    <property type="entry name" value="Phospholip_B"/>
    <property type="match status" value="1"/>
</dbReference>
<dbReference type="AlphaFoldDB" id="A0A0D2VSE2"/>